<proteinExistence type="predicted"/>
<name>A0A3A3GXB6_PANTH</name>
<feature type="chain" id="PRO_5017443748" evidence="1">
    <location>
        <begin position="25"/>
        <end position="226"/>
    </location>
</feature>
<dbReference type="AlphaFoldDB" id="A0A3A3GXB6"/>
<dbReference type="Pfam" id="PF07833">
    <property type="entry name" value="Cu_amine_oxidN1"/>
    <property type="match status" value="1"/>
</dbReference>
<dbReference type="OrthoDB" id="337615at2"/>
<keyword evidence="1" id="KW-0732">Signal</keyword>
<organism evidence="3 4">
    <name type="scientific">Paenibacillus thiaminolyticus</name>
    <name type="common">Bacillus thiaminolyticus</name>
    <dbReference type="NCBI Taxonomy" id="49283"/>
    <lineage>
        <taxon>Bacteria</taxon>
        <taxon>Bacillati</taxon>
        <taxon>Bacillota</taxon>
        <taxon>Bacilli</taxon>
        <taxon>Bacillales</taxon>
        <taxon>Paenibacillaceae</taxon>
        <taxon>Paenibacillus</taxon>
    </lineage>
</organism>
<evidence type="ECO:0000313" key="3">
    <source>
        <dbReference type="EMBL" id="RJG20619.1"/>
    </source>
</evidence>
<evidence type="ECO:0000256" key="1">
    <source>
        <dbReference type="SAM" id="SignalP"/>
    </source>
</evidence>
<feature type="domain" description="Copper amine oxidase-like N-terminal" evidence="2">
    <location>
        <begin position="57"/>
        <end position="115"/>
    </location>
</feature>
<accession>A0A3A3GXB6</accession>
<gene>
    <name evidence="3" type="ORF">DQX05_24545</name>
</gene>
<reference evidence="3 4" key="1">
    <citation type="submission" date="2018-09" db="EMBL/GenBank/DDBJ databases">
        <title>Paenibacillus SK2017-BO5.</title>
        <authorList>
            <person name="Piskunova J.V."/>
            <person name="Dubiley S.A."/>
            <person name="Severinov K.V."/>
        </authorList>
    </citation>
    <scope>NUCLEOTIDE SEQUENCE [LARGE SCALE GENOMIC DNA]</scope>
    <source>
        <strain evidence="3 4">BO5</strain>
    </source>
</reference>
<dbReference type="InterPro" id="IPR012854">
    <property type="entry name" value="Cu_amine_oxidase-like_N"/>
</dbReference>
<dbReference type="EMBL" id="QYZD01000033">
    <property type="protein sequence ID" value="RJG20619.1"/>
    <property type="molecule type" value="Genomic_DNA"/>
</dbReference>
<feature type="signal peptide" evidence="1">
    <location>
        <begin position="1"/>
        <end position="24"/>
    </location>
</feature>
<evidence type="ECO:0000259" key="2">
    <source>
        <dbReference type="Pfam" id="PF07833"/>
    </source>
</evidence>
<dbReference type="Proteomes" id="UP000266177">
    <property type="component" value="Unassembled WGS sequence"/>
</dbReference>
<protein>
    <submittedName>
        <fullName evidence="3">Copper amine oxidase</fullName>
    </submittedName>
</protein>
<evidence type="ECO:0000313" key="4">
    <source>
        <dbReference type="Proteomes" id="UP000266177"/>
    </source>
</evidence>
<comment type="caution">
    <text evidence="3">The sequence shown here is derived from an EMBL/GenBank/DDBJ whole genome shotgun (WGS) entry which is preliminary data.</text>
</comment>
<sequence length="226" mass="24467">MKKKAVVTITAAAMAFGIVAGVSAAPVLEKISAQLNWSIKFQVNGKEWKAQDSAGNKLAPITYGGTTYLPVRAVAIALGTAVEYDSKNQTIYLGEKSSTTPITSDKIKLSYSSMSTKDKQYTVQGGVDYGSGIVLDDLNSAAKSFELQPENKYQKLDLKVFVLNVEGEIDVKVYDDSDIVLKHVKLSAQDKIQDISVDIGGSKSIRIEGKTPVFDKGKIFVTGNYR</sequence>